<accession>A0A0A9BVP6</accession>
<feature type="signal peptide" evidence="1">
    <location>
        <begin position="1"/>
        <end position="21"/>
    </location>
</feature>
<keyword evidence="1" id="KW-0732">Signal</keyword>
<dbReference type="AlphaFoldDB" id="A0A0A9BVP6"/>
<evidence type="ECO:0000256" key="1">
    <source>
        <dbReference type="SAM" id="SignalP"/>
    </source>
</evidence>
<proteinExistence type="predicted"/>
<reference evidence="2" key="1">
    <citation type="submission" date="2014-09" db="EMBL/GenBank/DDBJ databases">
        <authorList>
            <person name="Magalhaes I.L.F."/>
            <person name="Oliveira U."/>
            <person name="Santos F.R."/>
            <person name="Vidigal T.H.D.A."/>
            <person name="Brescovit A.D."/>
            <person name="Santos A.J."/>
        </authorList>
    </citation>
    <scope>NUCLEOTIDE SEQUENCE</scope>
    <source>
        <tissue evidence="2">Shoot tissue taken approximately 20 cm above the soil surface</tissue>
    </source>
</reference>
<dbReference type="EMBL" id="GBRH01234548">
    <property type="protein sequence ID" value="JAD63347.1"/>
    <property type="molecule type" value="Transcribed_RNA"/>
</dbReference>
<feature type="chain" id="PRO_5002044295" description="Secreted protein" evidence="1">
    <location>
        <begin position="22"/>
        <end position="63"/>
    </location>
</feature>
<protein>
    <recommendedName>
        <fullName evidence="3">Secreted protein</fullName>
    </recommendedName>
</protein>
<organism evidence="2">
    <name type="scientific">Arundo donax</name>
    <name type="common">Giant reed</name>
    <name type="synonym">Donax arundinaceus</name>
    <dbReference type="NCBI Taxonomy" id="35708"/>
    <lineage>
        <taxon>Eukaryota</taxon>
        <taxon>Viridiplantae</taxon>
        <taxon>Streptophyta</taxon>
        <taxon>Embryophyta</taxon>
        <taxon>Tracheophyta</taxon>
        <taxon>Spermatophyta</taxon>
        <taxon>Magnoliopsida</taxon>
        <taxon>Liliopsida</taxon>
        <taxon>Poales</taxon>
        <taxon>Poaceae</taxon>
        <taxon>PACMAD clade</taxon>
        <taxon>Arundinoideae</taxon>
        <taxon>Arundineae</taxon>
        <taxon>Arundo</taxon>
    </lineage>
</organism>
<evidence type="ECO:0000313" key="2">
    <source>
        <dbReference type="EMBL" id="JAD63347.1"/>
    </source>
</evidence>
<evidence type="ECO:0008006" key="3">
    <source>
        <dbReference type="Google" id="ProtNLM"/>
    </source>
</evidence>
<sequence length="63" mass="7148">MGLLSAEVVTLLACVLVFHDARLTHWCHRFDLLGSPFDSLSFVLLFKRYPVVMVKCLVVLVDL</sequence>
<name>A0A0A9BVP6_ARUDO</name>
<reference evidence="2" key="2">
    <citation type="journal article" date="2015" name="Data Brief">
        <title>Shoot transcriptome of the giant reed, Arundo donax.</title>
        <authorList>
            <person name="Barrero R.A."/>
            <person name="Guerrero F.D."/>
            <person name="Moolhuijzen P."/>
            <person name="Goolsby J.A."/>
            <person name="Tidwell J."/>
            <person name="Bellgard S.E."/>
            <person name="Bellgard M.I."/>
        </authorList>
    </citation>
    <scope>NUCLEOTIDE SEQUENCE</scope>
    <source>
        <tissue evidence="2">Shoot tissue taken approximately 20 cm above the soil surface</tissue>
    </source>
</reference>